<evidence type="ECO:0000256" key="2">
    <source>
        <dbReference type="SAM" id="SignalP"/>
    </source>
</evidence>
<organism evidence="3 4">
    <name type="scientific">Teratosphaeria nubilosa</name>
    <dbReference type="NCBI Taxonomy" id="161662"/>
    <lineage>
        <taxon>Eukaryota</taxon>
        <taxon>Fungi</taxon>
        <taxon>Dikarya</taxon>
        <taxon>Ascomycota</taxon>
        <taxon>Pezizomycotina</taxon>
        <taxon>Dothideomycetes</taxon>
        <taxon>Dothideomycetidae</taxon>
        <taxon>Mycosphaerellales</taxon>
        <taxon>Teratosphaeriaceae</taxon>
        <taxon>Teratosphaeria</taxon>
    </lineage>
</organism>
<evidence type="ECO:0000313" key="3">
    <source>
        <dbReference type="EMBL" id="KAF2772631.1"/>
    </source>
</evidence>
<reference evidence="3" key="1">
    <citation type="journal article" date="2020" name="Stud. Mycol.">
        <title>101 Dothideomycetes genomes: a test case for predicting lifestyles and emergence of pathogens.</title>
        <authorList>
            <person name="Haridas S."/>
            <person name="Albert R."/>
            <person name="Binder M."/>
            <person name="Bloem J."/>
            <person name="Labutti K."/>
            <person name="Salamov A."/>
            <person name="Andreopoulos B."/>
            <person name="Baker S."/>
            <person name="Barry K."/>
            <person name="Bills G."/>
            <person name="Bluhm B."/>
            <person name="Cannon C."/>
            <person name="Castanera R."/>
            <person name="Culley D."/>
            <person name="Daum C."/>
            <person name="Ezra D."/>
            <person name="Gonzalez J."/>
            <person name="Henrissat B."/>
            <person name="Kuo A."/>
            <person name="Liang C."/>
            <person name="Lipzen A."/>
            <person name="Lutzoni F."/>
            <person name="Magnuson J."/>
            <person name="Mondo S."/>
            <person name="Nolan M."/>
            <person name="Ohm R."/>
            <person name="Pangilinan J."/>
            <person name="Park H.-J."/>
            <person name="Ramirez L."/>
            <person name="Alfaro M."/>
            <person name="Sun H."/>
            <person name="Tritt A."/>
            <person name="Yoshinaga Y."/>
            <person name="Zwiers L.-H."/>
            <person name="Turgeon B."/>
            <person name="Goodwin S."/>
            <person name="Spatafora J."/>
            <person name="Crous P."/>
            <person name="Grigoriev I."/>
        </authorList>
    </citation>
    <scope>NUCLEOTIDE SEQUENCE</scope>
    <source>
        <strain evidence="3">CBS 116005</strain>
    </source>
</reference>
<dbReference type="AlphaFoldDB" id="A0A6G1LI57"/>
<keyword evidence="2" id="KW-0732">Signal</keyword>
<evidence type="ECO:0000256" key="1">
    <source>
        <dbReference type="SAM" id="MobiDB-lite"/>
    </source>
</evidence>
<dbReference type="Proteomes" id="UP000799436">
    <property type="component" value="Unassembled WGS sequence"/>
</dbReference>
<feature type="region of interest" description="Disordered" evidence="1">
    <location>
        <begin position="162"/>
        <end position="182"/>
    </location>
</feature>
<keyword evidence="4" id="KW-1185">Reference proteome</keyword>
<dbReference type="OrthoDB" id="2910287at2759"/>
<accession>A0A6G1LI57</accession>
<evidence type="ECO:0000313" key="4">
    <source>
        <dbReference type="Proteomes" id="UP000799436"/>
    </source>
</evidence>
<dbReference type="EMBL" id="ML995814">
    <property type="protein sequence ID" value="KAF2772631.1"/>
    <property type="molecule type" value="Genomic_DNA"/>
</dbReference>
<sequence length="182" mass="18593">MTLSAFVVAALAATAIMPVAALKTRDEWQVPTVCLYVTSDTNWDGASHNYCGDAGTCVDMAPHFNISSAGPDYGYTCILYDTHDCSGASYDPLSWPGSNDLGSVGFHRSAQGFKCYLWAGYTPASSSSTSALSTTTTTVTSTGSIAGTNISTTLSSFLSTSSSVAGSSTGPVSISSTSLAAS</sequence>
<feature type="chain" id="PRO_5026183240" evidence="2">
    <location>
        <begin position="22"/>
        <end position="182"/>
    </location>
</feature>
<gene>
    <name evidence="3" type="ORF">EJ03DRAFT_380649</name>
</gene>
<feature type="signal peptide" evidence="2">
    <location>
        <begin position="1"/>
        <end position="21"/>
    </location>
</feature>
<protein>
    <submittedName>
        <fullName evidence="3">Uncharacterized protein</fullName>
    </submittedName>
</protein>
<name>A0A6G1LI57_9PEZI</name>
<proteinExistence type="predicted"/>